<evidence type="ECO:0000256" key="2">
    <source>
        <dbReference type="ARBA" id="ARBA00039140"/>
    </source>
</evidence>
<dbReference type="RefSeq" id="WP_380019262.1">
    <property type="nucleotide sequence ID" value="NZ_JBHSHD010000003.1"/>
</dbReference>
<dbReference type="InterPro" id="IPR035909">
    <property type="entry name" value="CheB_C"/>
</dbReference>
<dbReference type="PANTHER" id="PTHR42872">
    <property type="entry name" value="PROTEIN-GLUTAMATE METHYLESTERASE/PROTEIN-GLUTAMINE GLUTAMINASE"/>
    <property type="match status" value="1"/>
</dbReference>
<keyword evidence="1 4" id="KW-0378">Hydrolase</keyword>
<dbReference type="CDD" id="cd16432">
    <property type="entry name" value="CheB_Rec"/>
    <property type="match status" value="1"/>
</dbReference>
<evidence type="ECO:0000313" key="6">
    <source>
        <dbReference type="EMBL" id="MFC4819494.1"/>
    </source>
</evidence>
<feature type="domain" description="CheB-type methylesterase" evidence="5">
    <location>
        <begin position="364"/>
        <end position="554"/>
    </location>
</feature>
<feature type="active site" evidence="4">
    <location>
        <position position="403"/>
    </location>
</feature>
<evidence type="ECO:0000256" key="3">
    <source>
        <dbReference type="ARBA" id="ARBA00048267"/>
    </source>
</evidence>
<dbReference type="PANTHER" id="PTHR42872:SF6">
    <property type="entry name" value="PROTEIN-GLUTAMATE METHYLESTERASE_PROTEIN-GLUTAMINE GLUTAMINASE"/>
    <property type="match status" value="1"/>
</dbReference>
<comment type="caution">
    <text evidence="6">The sequence shown here is derived from an EMBL/GenBank/DDBJ whole genome shotgun (WGS) entry which is preliminary data.</text>
</comment>
<evidence type="ECO:0000259" key="5">
    <source>
        <dbReference type="PROSITE" id="PS50122"/>
    </source>
</evidence>
<protein>
    <recommendedName>
        <fullName evidence="2">protein-glutamate methylesterase</fullName>
        <ecNumber evidence="2">3.1.1.61</ecNumber>
    </recommendedName>
</protein>
<keyword evidence="7" id="KW-1185">Reference proteome</keyword>
<gene>
    <name evidence="6" type="ORF">ACFO6Q_04120</name>
</gene>
<comment type="catalytic activity">
    <reaction evidence="3">
        <text>[protein]-L-glutamate 5-O-methyl ester + H2O = L-glutamyl-[protein] + methanol + H(+)</text>
        <dbReference type="Rhea" id="RHEA:23236"/>
        <dbReference type="Rhea" id="RHEA-COMP:10208"/>
        <dbReference type="Rhea" id="RHEA-COMP:10311"/>
        <dbReference type="ChEBI" id="CHEBI:15377"/>
        <dbReference type="ChEBI" id="CHEBI:15378"/>
        <dbReference type="ChEBI" id="CHEBI:17790"/>
        <dbReference type="ChEBI" id="CHEBI:29973"/>
        <dbReference type="ChEBI" id="CHEBI:82795"/>
        <dbReference type="EC" id="3.1.1.61"/>
    </reaction>
</comment>
<feature type="active site" evidence="4">
    <location>
        <position position="376"/>
    </location>
</feature>
<feature type="active site" evidence="4">
    <location>
        <position position="496"/>
    </location>
</feature>
<accession>A0ABV9QS82</accession>
<evidence type="ECO:0000256" key="4">
    <source>
        <dbReference type="PROSITE-ProRule" id="PRU00050"/>
    </source>
</evidence>
<dbReference type="Gene3D" id="3.40.50.180">
    <property type="entry name" value="Methylesterase CheB, C-terminal domain"/>
    <property type="match status" value="1"/>
</dbReference>
<keyword evidence="4" id="KW-0145">Chemotaxis</keyword>
<organism evidence="6 7">
    <name type="scientific">Dokdonella ginsengisoli</name>
    <dbReference type="NCBI Taxonomy" id="363846"/>
    <lineage>
        <taxon>Bacteria</taxon>
        <taxon>Pseudomonadati</taxon>
        <taxon>Pseudomonadota</taxon>
        <taxon>Gammaproteobacteria</taxon>
        <taxon>Lysobacterales</taxon>
        <taxon>Rhodanobacteraceae</taxon>
        <taxon>Dokdonella</taxon>
    </lineage>
</organism>
<dbReference type="EC" id="3.1.1.61" evidence="2"/>
<dbReference type="PROSITE" id="PS50122">
    <property type="entry name" value="CHEB"/>
    <property type="match status" value="1"/>
</dbReference>
<reference evidence="7" key="1">
    <citation type="journal article" date="2019" name="Int. J. Syst. Evol. Microbiol.">
        <title>The Global Catalogue of Microorganisms (GCM) 10K type strain sequencing project: providing services to taxonomists for standard genome sequencing and annotation.</title>
        <authorList>
            <consortium name="The Broad Institute Genomics Platform"/>
            <consortium name="The Broad Institute Genome Sequencing Center for Infectious Disease"/>
            <person name="Wu L."/>
            <person name="Ma J."/>
        </authorList>
    </citation>
    <scope>NUCLEOTIDE SEQUENCE [LARGE SCALE GENOMIC DNA]</scope>
    <source>
        <strain evidence="7">CCUG 30340</strain>
    </source>
</reference>
<sequence length="555" mass="58494">MSRDAVAVALLSQTPERGAHLREALLSLGAPVVYETSTHDVDRAALERSHANVVVVNLDSQSEPQLDDLDGLLADTRYRVVFNDAEVSSALSGWDQARWARHLAAKVLGQADIDPPRPADAQAVPSPWRAEAQDAVASVADAEAEAFPLHEVAPQNDAPLEAADDAGGLVLAESAFVVETGETQADDEIEALLLEPFDLTDFDDSAAPGEAAAEPVVPALERPGEMAQADSGEVDFDAAALDDFDVQDFAIDQTLVAAFDEDAPAPPPSAEAAPGAPSHWSLEDVLDAGEAEASDDTAAFGIETLSAEEYLAPQGADDEAPPVPAVAEGGRVLELIPMEEAVAPAAVESEPHEAWLDPDAVVVPAKVRRVWVLGASIGGPESVREFLAGLPRDYPALFLLAQHLGNEFVDLMARQLAKATPLTVRMPTHGERIGHGEVAVVPATHRLQVDPEGIVVLERDGTRGEYSPSIDRVLRDVADRFGPAAGAIIFSGMSNDAVEGCRYLAEKGGRVYAQDPETCVVSAMVDGVRDTGVVGFVGSPRDLAEQLLAESKQGI</sequence>
<dbReference type="SUPFAM" id="SSF52738">
    <property type="entry name" value="Methylesterase CheB, C-terminal domain"/>
    <property type="match status" value="1"/>
</dbReference>
<name>A0ABV9QS82_9GAMM</name>
<proteinExistence type="predicted"/>
<evidence type="ECO:0000256" key="1">
    <source>
        <dbReference type="ARBA" id="ARBA00022801"/>
    </source>
</evidence>
<dbReference type="InterPro" id="IPR000673">
    <property type="entry name" value="Sig_transdc_resp-reg_Me-estase"/>
</dbReference>
<dbReference type="EMBL" id="JBHSHD010000003">
    <property type="protein sequence ID" value="MFC4819494.1"/>
    <property type="molecule type" value="Genomic_DNA"/>
</dbReference>
<evidence type="ECO:0000313" key="7">
    <source>
        <dbReference type="Proteomes" id="UP001595886"/>
    </source>
</evidence>
<dbReference type="Proteomes" id="UP001595886">
    <property type="component" value="Unassembled WGS sequence"/>
</dbReference>
<dbReference type="Pfam" id="PF01339">
    <property type="entry name" value="CheB_methylest"/>
    <property type="match status" value="1"/>
</dbReference>